<proteinExistence type="predicted"/>
<reference evidence="2 3" key="1">
    <citation type="journal article" date="2023" name="Hortic Res">
        <title>The complete reference genome for grapevine (Vitis vinifera L.) genetics and breeding.</title>
        <authorList>
            <person name="Shi X."/>
            <person name="Cao S."/>
            <person name="Wang X."/>
            <person name="Huang S."/>
            <person name="Wang Y."/>
            <person name="Liu Z."/>
            <person name="Liu W."/>
            <person name="Leng X."/>
            <person name="Peng Y."/>
            <person name="Wang N."/>
            <person name="Wang Y."/>
            <person name="Ma Z."/>
            <person name="Xu X."/>
            <person name="Zhang F."/>
            <person name="Xue H."/>
            <person name="Zhong H."/>
            <person name="Wang Y."/>
            <person name="Zhang K."/>
            <person name="Velt A."/>
            <person name="Avia K."/>
            <person name="Holtgrawe D."/>
            <person name="Grimplet J."/>
            <person name="Matus J.T."/>
            <person name="Ware D."/>
            <person name="Wu X."/>
            <person name="Wang H."/>
            <person name="Liu C."/>
            <person name="Fang Y."/>
            <person name="Rustenholz C."/>
            <person name="Cheng Z."/>
            <person name="Xiao H."/>
            <person name="Zhou Y."/>
        </authorList>
    </citation>
    <scope>NUCLEOTIDE SEQUENCE [LARGE SCALE GENOMIC DNA]</scope>
    <source>
        <strain evidence="3">cv. Pinot noir / PN40024</strain>
        <tissue evidence="2">Leaf</tissue>
    </source>
</reference>
<evidence type="ECO:0000313" key="3">
    <source>
        <dbReference type="Proteomes" id="UP001227230"/>
    </source>
</evidence>
<keyword evidence="3" id="KW-1185">Reference proteome</keyword>
<sequence length="86" mass="9759">MIALLRRPHPRQPRQPPKTGSRSTLSRIHLMNRVQTSVYQRATGIKTAKKDGGEEQGKTICASKPNIVREICKSMQFFVVSFLFFG</sequence>
<gene>
    <name evidence="2" type="ORF">VitviT2T_014003</name>
</gene>
<organism evidence="2 3">
    <name type="scientific">Vitis vinifera</name>
    <name type="common">Grape</name>
    <dbReference type="NCBI Taxonomy" id="29760"/>
    <lineage>
        <taxon>Eukaryota</taxon>
        <taxon>Viridiplantae</taxon>
        <taxon>Streptophyta</taxon>
        <taxon>Embryophyta</taxon>
        <taxon>Tracheophyta</taxon>
        <taxon>Spermatophyta</taxon>
        <taxon>Magnoliopsida</taxon>
        <taxon>eudicotyledons</taxon>
        <taxon>Gunneridae</taxon>
        <taxon>Pentapetalae</taxon>
        <taxon>rosids</taxon>
        <taxon>Vitales</taxon>
        <taxon>Vitaceae</taxon>
        <taxon>Viteae</taxon>
        <taxon>Vitis</taxon>
    </lineage>
</organism>
<evidence type="ECO:0000313" key="2">
    <source>
        <dbReference type="EMBL" id="WJZ95218.1"/>
    </source>
</evidence>
<feature type="compositionally biased region" description="Basic residues" evidence="1">
    <location>
        <begin position="1"/>
        <end position="12"/>
    </location>
</feature>
<dbReference type="Proteomes" id="UP001227230">
    <property type="component" value="Chromosome 9"/>
</dbReference>
<accession>A0ABY9CIE8</accession>
<protein>
    <submittedName>
        <fullName evidence="2">Uncharacterized protein</fullName>
    </submittedName>
</protein>
<feature type="region of interest" description="Disordered" evidence="1">
    <location>
        <begin position="1"/>
        <end position="25"/>
    </location>
</feature>
<dbReference type="EMBL" id="CP126656">
    <property type="protein sequence ID" value="WJZ95218.1"/>
    <property type="molecule type" value="Genomic_DNA"/>
</dbReference>
<evidence type="ECO:0000256" key="1">
    <source>
        <dbReference type="SAM" id="MobiDB-lite"/>
    </source>
</evidence>
<name>A0ABY9CIE8_VITVI</name>